<dbReference type="Proteomes" id="UP000054011">
    <property type="component" value="Unassembled WGS sequence"/>
</dbReference>
<dbReference type="RefSeq" id="WP_058942355.1">
    <property type="nucleotide sequence ID" value="NZ_LNSV01000027.1"/>
</dbReference>
<comment type="caution">
    <text evidence="1">The sequence shown here is derived from an EMBL/GenBank/DDBJ whole genome shotgun (WGS) entry which is preliminary data.</text>
</comment>
<dbReference type="OrthoDB" id="4237396at2"/>
<evidence type="ECO:0008006" key="3">
    <source>
        <dbReference type="Google" id="ProtNLM"/>
    </source>
</evidence>
<name>A0A117IWL8_9ACTN</name>
<evidence type="ECO:0000313" key="2">
    <source>
        <dbReference type="Proteomes" id="UP000054011"/>
    </source>
</evidence>
<evidence type="ECO:0000313" key="1">
    <source>
        <dbReference type="EMBL" id="KUH38378.1"/>
    </source>
</evidence>
<gene>
    <name evidence="1" type="ORF">ATE80_12990</name>
</gene>
<dbReference type="EMBL" id="LNSV01000027">
    <property type="protein sequence ID" value="KUH38378.1"/>
    <property type="molecule type" value="Genomic_DNA"/>
</dbReference>
<keyword evidence="2" id="KW-1185">Reference proteome</keyword>
<dbReference type="AlphaFoldDB" id="A0A117IWL8"/>
<reference evidence="1 2" key="1">
    <citation type="submission" date="2015-11" db="EMBL/GenBank/DDBJ databases">
        <title>Genome-wide analysis reveals the secondary metabolome in Streptomyces kanasensis ZX01.</title>
        <authorList>
            <person name="Zhang G."/>
            <person name="Han L."/>
            <person name="Feng J."/>
            <person name="Zhang X."/>
        </authorList>
    </citation>
    <scope>NUCLEOTIDE SEQUENCE [LARGE SCALE GENOMIC DNA]</scope>
    <source>
        <strain evidence="1 2">ZX01</strain>
    </source>
</reference>
<sequence>MANLATPRTWVVGETVSAAMMNAEIRDQMNVLIGRETKTGHITVSFTGVDSYTAPAVTFSGAAFSTTPIVTVTIPTTSGATSRWQARGANPTTTGFTPFFQSGAAGATATWSNVTCGWTAIVS</sequence>
<protein>
    <recommendedName>
        <fullName evidence="3">H-type lectin domain-containing protein</fullName>
    </recommendedName>
</protein>
<organism evidence="1 2">
    <name type="scientific">Streptomyces kanasensis</name>
    <dbReference type="NCBI Taxonomy" id="936756"/>
    <lineage>
        <taxon>Bacteria</taxon>
        <taxon>Bacillati</taxon>
        <taxon>Actinomycetota</taxon>
        <taxon>Actinomycetes</taxon>
        <taxon>Kitasatosporales</taxon>
        <taxon>Streptomycetaceae</taxon>
        <taxon>Streptomyces</taxon>
    </lineage>
</organism>
<dbReference type="STRING" id="936756.ATE80_12990"/>
<proteinExistence type="predicted"/>
<accession>A0A117IWL8</accession>